<dbReference type="Proteomes" id="UP000261739">
    <property type="component" value="Unassembled WGS sequence"/>
</dbReference>
<name>A0A3D4T2A0_9CORY</name>
<reference evidence="1 2" key="1">
    <citation type="journal article" date="2018" name="Nat. Biotechnol.">
        <title>A standardized bacterial taxonomy based on genome phylogeny substantially revises the tree of life.</title>
        <authorList>
            <person name="Parks D.H."/>
            <person name="Chuvochina M."/>
            <person name="Waite D.W."/>
            <person name="Rinke C."/>
            <person name="Skarshewski A."/>
            <person name="Chaumeil P.A."/>
            <person name="Hugenholtz P."/>
        </authorList>
    </citation>
    <scope>NUCLEOTIDE SEQUENCE [LARGE SCALE GENOMIC DNA]</scope>
    <source>
        <strain evidence="1">UBA11247</strain>
    </source>
</reference>
<evidence type="ECO:0000313" key="1">
    <source>
        <dbReference type="EMBL" id="HCT14870.1"/>
    </source>
</evidence>
<organism evidence="1 2">
    <name type="scientific">Corynebacterium nuruki</name>
    <dbReference type="NCBI Taxonomy" id="1032851"/>
    <lineage>
        <taxon>Bacteria</taxon>
        <taxon>Bacillati</taxon>
        <taxon>Actinomycetota</taxon>
        <taxon>Actinomycetes</taxon>
        <taxon>Mycobacteriales</taxon>
        <taxon>Corynebacteriaceae</taxon>
        <taxon>Corynebacterium</taxon>
    </lineage>
</organism>
<dbReference type="EMBL" id="DQID01000229">
    <property type="protein sequence ID" value="HCT14870.1"/>
    <property type="molecule type" value="Genomic_DNA"/>
</dbReference>
<sequence>MNGMNLPTAARSLLRAAYVSSNGSTVTTLVPATLAAEADLTPDAGRRAADWLCSHDLLRGARSFGGELLLTSITEEGARIIEAEKHAA</sequence>
<proteinExistence type="predicted"/>
<evidence type="ECO:0000313" key="2">
    <source>
        <dbReference type="Proteomes" id="UP000261739"/>
    </source>
</evidence>
<accession>A0A3D4T2A0</accession>
<comment type="caution">
    <text evidence="1">The sequence shown here is derived from an EMBL/GenBank/DDBJ whole genome shotgun (WGS) entry which is preliminary data.</text>
</comment>
<dbReference type="AlphaFoldDB" id="A0A3D4T2A0"/>
<protein>
    <submittedName>
        <fullName evidence="1">Uncharacterized protein</fullName>
    </submittedName>
</protein>
<gene>
    <name evidence="1" type="ORF">DIW82_08825</name>
</gene>